<evidence type="ECO:0000256" key="1">
    <source>
        <dbReference type="SAM" id="MobiDB-lite"/>
    </source>
</evidence>
<keyword evidence="3" id="KW-1185">Reference proteome</keyword>
<name>A0ABM9LB22_9MYCO</name>
<feature type="compositionally biased region" description="Basic and acidic residues" evidence="1">
    <location>
        <begin position="513"/>
        <end position="540"/>
    </location>
</feature>
<feature type="compositionally biased region" description="Basic and acidic residues" evidence="1">
    <location>
        <begin position="471"/>
        <end position="506"/>
    </location>
</feature>
<dbReference type="EMBL" id="OY726397">
    <property type="protein sequence ID" value="CAJ1495990.1"/>
    <property type="molecule type" value="Genomic_DNA"/>
</dbReference>
<feature type="region of interest" description="Disordered" evidence="1">
    <location>
        <begin position="1"/>
        <end position="20"/>
    </location>
</feature>
<organism evidence="2 3">
    <name type="scientific">[Mycobacterium] burgundiense</name>
    <dbReference type="NCBI Taxonomy" id="3064286"/>
    <lineage>
        <taxon>Bacteria</taxon>
        <taxon>Bacillati</taxon>
        <taxon>Actinomycetota</taxon>
        <taxon>Actinomycetes</taxon>
        <taxon>Mycobacteriales</taxon>
        <taxon>Mycobacteriaceae</taxon>
        <taxon>Mycolicibacterium</taxon>
    </lineage>
</organism>
<feature type="compositionally biased region" description="Acidic residues" evidence="1">
    <location>
        <begin position="446"/>
        <end position="457"/>
    </location>
</feature>
<accession>A0ABM9LB22</accession>
<evidence type="ECO:0008006" key="4">
    <source>
        <dbReference type="Google" id="ProtNLM"/>
    </source>
</evidence>
<gene>
    <name evidence="2" type="ORF">MU0053_000536</name>
</gene>
<dbReference type="Proteomes" id="UP001190465">
    <property type="component" value="Chromosome"/>
</dbReference>
<evidence type="ECO:0000313" key="2">
    <source>
        <dbReference type="EMBL" id="CAJ1495990.1"/>
    </source>
</evidence>
<feature type="region of interest" description="Disordered" evidence="1">
    <location>
        <begin position="425"/>
        <end position="546"/>
    </location>
</feature>
<dbReference type="RefSeq" id="WP_308480879.1">
    <property type="nucleotide sequence ID" value="NZ_OY726397.1"/>
</dbReference>
<sequence length="546" mass="57684">MQQPVRADMECEYESPTPSTSRRTKALVAGVAAVSASALALTPVMVTPTLSDEVRVTSTTAVGLSAFDNPLEVWQGVFTGPAGLAFQLETLADRSSASWTALADALGDPEVQARFTSFLRTNLQNPMTIPTALAAAPAKYGPTLSAASQGSFEAAADAITGLFTERHARNDRGVLLYVGADGEPTTTVTDTPLMAPPLLQETARLLAAGNFTDAFSEVNLWLLMDVLSDQRAGFLDAVRVPGDFLEDIGAETLARILGTSWMDPVNPDGSIRTGWGDFGLLSRARVGNLARAVLAPPVTAMFQTVEILDAAATALQANDFETLASHLINAPARITNAFFNGYASDLEDADAYFPGLFSDRSTFNFVLSEIPRDIANVLKKVKPVPVDPDADDDAALLSQLASDGPGNNPLGRKAVVVEVDTATPVKDAQTPVAEPVTGETPAVEPILDEDTAGEDTAGEGTTPSADAKALTAKDRLKQVREQVREQAAEQRKERAEKARETVDRVRSNIRKGLGIDKAKQSATDKDAGGSDAEPKSKDNGGSDSDD</sequence>
<evidence type="ECO:0000313" key="3">
    <source>
        <dbReference type="Proteomes" id="UP001190465"/>
    </source>
</evidence>
<proteinExistence type="predicted"/>
<protein>
    <recommendedName>
        <fullName evidence="4">PE-PPE domain-containing protein</fullName>
    </recommendedName>
</protein>
<reference evidence="2 3" key="1">
    <citation type="submission" date="2023-08" db="EMBL/GenBank/DDBJ databases">
        <authorList>
            <person name="Folkvardsen B D."/>
            <person name="Norman A."/>
        </authorList>
    </citation>
    <scope>NUCLEOTIDE SEQUENCE [LARGE SCALE GENOMIC DNA]</scope>
    <source>
        <strain evidence="2 3">Mu0053</strain>
    </source>
</reference>